<evidence type="ECO:0000256" key="1">
    <source>
        <dbReference type="SAM" id="MobiDB-lite"/>
    </source>
</evidence>
<reference evidence="3" key="1">
    <citation type="journal article" date="2019" name="Int. J. Syst. Evol. Microbiol.">
        <title>The Global Catalogue of Microorganisms (GCM) 10K type strain sequencing project: providing services to taxonomists for standard genome sequencing and annotation.</title>
        <authorList>
            <consortium name="The Broad Institute Genomics Platform"/>
            <consortium name="The Broad Institute Genome Sequencing Center for Infectious Disease"/>
            <person name="Wu L."/>
            <person name="Ma J."/>
        </authorList>
    </citation>
    <scope>NUCLEOTIDE SEQUENCE [LARGE SCALE GENOMIC DNA]</scope>
    <source>
        <strain evidence="3">CCUG 60214</strain>
    </source>
</reference>
<proteinExistence type="predicted"/>
<dbReference type="InterPro" id="IPR058532">
    <property type="entry name" value="YjbR/MT2646/Rv2570-like"/>
</dbReference>
<organism evidence="2 3">
    <name type="scientific">Saccharothrix hoggarensis</name>
    <dbReference type="NCBI Taxonomy" id="913853"/>
    <lineage>
        <taxon>Bacteria</taxon>
        <taxon>Bacillati</taxon>
        <taxon>Actinomycetota</taxon>
        <taxon>Actinomycetes</taxon>
        <taxon>Pseudonocardiales</taxon>
        <taxon>Pseudonocardiaceae</taxon>
        <taxon>Saccharothrix</taxon>
    </lineage>
</organism>
<dbReference type="Pfam" id="PF04237">
    <property type="entry name" value="YjbR"/>
    <property type="match status" value="1"/>
</dbReference>
<dbReference type="RefSeq" id="WP_380727137.1">
    <property type="nucleotide sequence ID" value="NZ_JBHTLK010000182.1"/>
</dbReference>
<dbReference type="InterPro" id="IPR038056">
    <property type="entry name" value="YjbR-like_sf"/>
</dbReference>
<sequence length="141" mass="14801">MTLDDVIGHCLAKPGAEETYPFGDDDLCVKVGGRIFAFIGLSSGTVGVKCGATAEEAGEWRARYPDAIEVSAYIGRHGWNRVRLDGTVPADDVRDLLDHSYDLVVGKLPKSKRPLPPADAPPADAPPADAPPADAPPADAP</sequence>
<keyword evidence="3" id="KW-1185">Reference proteome</keyword>
<evidence type="ECO:0000313" key="3">
    <source>
        <dbReference type="Proteomes" id="UP001597168"/>
    </source>
</evidence>
<dbReference type="SUPFAM" id="SSF142906">
    <property type="entry name" value="YjbR-like"/>
    <property type="match status" value="1"/>
</dbReference>
<accession>A0ABW3R116</accession>
<gene>
    <name evidence="2" type="ORF">ACFQ3T_26825</name>
</gene>
<dbReference type="EMBL" id="JBHTLK010000182">
    <property type="protein sequence ID" value="MFD1150761.1"/>
    <property type="molecule type" value="Genomic_DNA"/>
</dbReference>
<evidence type="ECO:0000313" key="2">
    <source>
        <dbReference type="EMBL" id="MFD1150761.1"/>
    </source>
</evidence>
<feature type="compositionally biased region" description="Pro residues" evidence="1">
    <location>
        <begin position="114"/>
        <end position="141"/>
    </location>
</feature>
<name>A0ABW3R116_9PSEU</name>
<dbReference type="Proteomes" id="UP001597168">
    <property type="component" value="Unassembled WGS sequence"/>
</dbReference>
<dbReference type="Gene3D" id="3.90.1150.30">
    <property type="match status" value="1"/>
</dbReference>
<feature type="region of interest" description="Disordered" evidence="1">
    <location>
        <begin position="108"/>
        <end position="141"/>
    </location>
</feature>
<dbReference type="PANTHER" id="PTHR35145:SF1">
    <property type="entry name" value="CYTOPLASMIC PROTEIN"/>
    <property type="match status" value="1"/>
</dbReference>
<feature type="non-terminal residue" evidence="2">
    <location>
        <position position="141"/>
    </location>
</feature>
<dbReference type="InterPro" id="IPR007351">
    <property type="entry name" value="YjbR"/>
</dbReference>
<protein>
    <submittedName>
        <fullName evidence="2">MmcQ/YjbR family DNA-binding protein</fullName>
    </submittedName>
</protein>
<dbReference type="GO" id="GO:0003677">
    <property type="term" value="F:DNA binding"/>
    <property type="evidence" value="ECO:0007669"/>
    <property type="project" value="UniProtKB-KW"/>
</dbReference>
<comment type="caution">
    <text evidence="2">The sequence shown here is derived from an EMBL/GenBank/DDBJ whole genome shotgun (WGS) entry which is preliminary data.</text>
</comment>
<keyword evidence="2" id="KW-0238">DNA-binding</keyword>
<dbReference type="PANTHER" id="PTHR35145">
    <property type="entry name" value="CYTOPLASMIC PROTEIN-RELATED"/>
    <property type="match status" value="1"/>
</dbReference>